<keyword evidence="3 8" id="KW-0444">Lipid biosynthesis</keyword>
<keyword evidence="6" id="KW-0443">Lipid metabolism</keyword>
<dbReference type="eggNOG" id="COG0623">
    <property type="taxonomic scope" value="Bacteria"/>
</dbReference>
<comment type="similarity">
    <text evidence="2 8">Belongs to the short-chain dehydrogenases/reductases (SDR) family. FabI subfamily.</text>
</comment>
<dbReference type="CDD" id="cd05372">
    <property type="entry name" value="ENR_SDR"/>
    <property type="match status" value="1"/>
</dbReference>
<dbReference type="RefSeq" id="WP_013179283.1">
    <property type="nucleotide sequence ID" value="NC_014221.1"/>
</dbReference>
<keyword evidence="8 11" id="KW-0520">NAD</keyword>
<dbReference type="PANTHER" id="PTHR43159">
    <property type="entry name" value="ENOYL-[ACYL-CARRIER-PROTEIN] REDUCTASE"/>
    <property type="match status" value="1"/>
</dbReference>
<sequence length="266" mass="28390">MYTLDVSGKTGVVFGVTNQRSIGWAIAEKLAGAGARLAFSYQGERLKGTLEKLTAGLQDPLLLQCDVTRDAELDAVFEALSREFGTLDFLVHAVAFAPPATFERPFYEVSREDWTTALDVSAYSLVAAARRAQPLMQRGGSIVTLSYLAAERVVPHYNMMGVAKAALEASVRFLAYDLGPQGVRVNAISAGPLRTVAARSISGFSSMFEVAGKLSMLKRNITQEEVAGLALALLADDLGGGVTGETIYVDAGYHAMGMFLEAPGQE</sequence>
<evidence type="ECO:0000313" key="12">
    <source>
        <dbReference type="EMBL" id="ADI15924.1"/>
    </source>
</evidence>
<keyword evidence="7 8" id="KW-0275">Fatty acid biosynthesis</keyword>
<dbReference type="OrthoDB" id="9803628at2"/>
<feature type="binding site" evidence="11">
    <location>
        <begin position="21"/>
        <end position="22"/>
    </location>
    <ligand>
        <name>NAD(+)</name>
        <dbReference type="ChEBI" id="CHEBI:57540"/>
    </ligand>
</feature>
<evidence type="ECO:0000256" key="5">
    <source>
        <dbReference type="ARBA" id="ARBA00023002"/>
    </source>
</evidence>
<evidence type="ECO:0000256" key="7">
    <source>
        <dbReference type="ARBA" id="ARBA00023160"/>
    </source>
</evidence>
<reference evidence="13" key="1">
    <citation type="submission" date="2010-05" db="EMBL/GenBank/DDBJ databases">
        <title>The complete genome of Truepera radiovictris DSM 17093.</title>
        <authorList>
            <consortium name="US DOE Joint Genome Institute (JGI-PGF)"/>
            <person name="Lucas S."/>
            <person name="Copeland A."/>
            <person name="Lapidus A."/>
            <person name="Glavina del Rio T."/>
            <person name="Dalin E."/>
            <person name="Tice H."/>
            <person name="Bruce D."/>
            <person name="Goodwin L."/>
            <person name="Pitluck S."/>
            <person name="Kyrpides N."/>
            <person name="Mavromatis K."/>
            <person name="Ovchinnikova G."/>
            <person name="Munk A.C."/>
            <person name="Detter J.C."/>
            <person name="Han C."/>
            <person name="Tapia R."/>
            <person name="Land M."/>
            <person name="Hauser L."/>
            <person name="Markowitz V."/>
            <person name="Cheng J.-F."/>
            <person name="Hugenholtz P."/>
            <person name="Woyke T."/>
            <person name="Wu D."/>
            <person name="Tindall B."/>
            <person name="Pomrenke H.G."/>
            <person name="Brambilla E."/>
            <person name="Klenk H.-P."/>
            <person name="Eisen J.A."/>
        </authorList>
    </citation>
    <scope>NUCLEOTIDE SEQUENCE [LARGE SCALE GENOMIC DNA]</scope>
    <source>
        <strain evidence="13">DSM 17093 / CIP 108686 / LMG 22925 / RQ-24</strain>
    </source>
</reference>
<evidence type="ECO:0000256" key="9">
    <source>
        <dbReference type="PIRSR" id="PIRSR000094-1"/>
    </source>
</evidence>
<dbReference type="InterPro" id="IPR036291">
    <property type="entry name" value="NAD(P)-bd_dom_sf"/>
</dbReference>
<feature type="binding site" evidence="11">
    <location>
        <position position="94"/>
    </location>
    <ligand>
        <name>NAD(+)</name>
        <dbReference type="ChEBI" id="CHEBI:57540"/>
    </ligand>
</feature>
<evidence type="ECO:0000256" key="8">
    <source>
        <dbReference type="PIRNR" id="PIRNR000094"/>
    </source>
</evidence>
<evidence type="ECO:0000256" key="4">
    <source>
        <dbReference type="ARBA" id="ARBA00022832"/>
    </source>
</evidence>
<evidence type="ECO:0000256" key="10">
    <source>
        <dbReference type="PIRSR" id="PIRSR000094-2"/>
    </source>
</evidence>
<feature type="binding site" evidence="11">
    <location>
        <begin position="66"/>
        <end position="67"/>
    </location>
    <ligand>
        <name>NAD(+)</name>
        <dbReference type="ChEBI" id="CHEBI:57540"/>
    </ligand>
</feature>
<dbReference type="STRING" id="649638.Trad_2823"/>
<evidence type="ECO:0000256" key="6">
    <source>
        <dbReference type="ARBA" id="ARBA00023098"/>
    </source>
</evidence>
<proteinExistence type="inferred from homology"/>
<dbReference type="GO" id="GO:0004318">
    <property type="term" value="F:enoyl-[acyl-carrier-protein] reductase (NADH) activity"/>
    <property type="evidence" value="ECO:0007669"/>
    <property type="project" value="UniProtKB-EC"/>
</dbReference>
<dbReference type="Proteomes" id="UP000000379">
    <property type="component" value="Chromosome"/>
</dbReference>
<dbReference type="PRINTS" id="PR00081">
    <property type="entry name" value="GDHRDH"/>
</dbReference>
<evidence type="ECO:0000256" key="2">
    <source>
        <dbReference type="ARBA" id="ARBA00009233"/>
    </source>
</evidence>
<dbReference type="EC" id="1.3.1.9" evidence="8"/>
<feature type="binding site" evidence="10">
    <location>
        <position position="97"/>
    </location>
    <ligand>
        <name>substrate</name>
    </ligand>
</feature>
<dbReference type="Gene3D" id="1.10.8.400">
    <property type="entry name" value="Enoyl acyl carrier protein reductase"/>
    <property type="match status" value="1"/>
</dbReference>
<feature type="active site" description="Proton acceptor" evidence="9">
    <location>
        <position position="147"/>
    </location>
</feature>
<dbReference type="KEGG" id="tra:Trad_2823"/>
<name>D7CVL3_TRURR</name>
<evidence type="ECO:0000256" key="3">
    <source>
        <dbReference type="ARBA" id="ARBA00022516"/>
    </source>
</evidence>
<dbReference type="InterPro" id="IPR002347">
    <property type="entry name" value="SDR_fam"/>
</dbReference>
<feature type="binding site" evidence="11">
    <location>
        <position position="15"/>
    </location>
    <ligand>
        <name>NAD(+)</name>
        <dbReference type="ChEBI" id="CHEBI:57540"/>
    </ligand>
</feature>
<gene>
    <name evidence="12" type="ordered locus">Trad_2823</name>
</gene>
<keyword evidence="13" id="KW-1185">Reference proteome</keyword>
<dbReference type="SUPFAM" id="SSF51735">
    <property type="entry name" value="NAD(P)-binding Rossmann-fold domains"/>
    <property type="match status" value="1"/>
</dbReference>
<reference evidence="12 13" key="2">
    <citation type="journal article" date="2011" name="Stand. Genomic Sci.">
        <title>Complete genome sequence of Truepera radiovictrix type strain (RQ-24).</title>
        <authorList>
            <person name="Ivanova N."/>
            <person name="Rohde C."/>
            <person name="Munk C."/>
            <person name="Nolan M."/>
            <person name="Lucas S."/>
            <person name="Del Rio T.G."/>
            <person name="Tice H."/>
            <person name="Deshpande S."/>
            <person name="Cheng J.F."/>
            <person name="Tapia R."/>
            <person name="Han C."/>
            <person name="Goodwin L."/>
            <person name="Pitluck S."/>
            <person name="Liolios K."/>
            <person name="Mavromatis K."/>
            <person name="Mikhailova N."/>
            <person name="Pati A."/>
            <person name="Chen A."/>
            <person name="Palaniappan K."/>
            <person name="Land M."/>
            <person name="Hauser L."/>
            <person name="Chang Y.J."/>
            <person name="Jeffries C.D."/>
            <person name="Brambilla E."/>
            <person name="Rohde M."/>
            <person name="Goker M."/>
            <person name="Tindall B.J."/>
            <person name="Woyke T."/>
            <person name="Bristow J."/>
            <person name="Eisen J.A."/>
            <person name="Markowitz V."/>
            <person name="Hugenholtz P."/>
            <person name="Kyrpides N.C."/>
            <person name="Klenk H.P."/>
            <person name="Lapidus A."/>
        </authorList>
    </citation>
    <scope>NUCLEOTIDE SEQUENCE [LARGE SCALE GENOMIC DNA]</scope>
    <source>
        <strain evidence="13">DSM 17093 / CIP 108686 / LMG 22925 / RQ-24</strain>
    </source>
</reference>
<organism evidence="12 13">
    <name type="scientific">Truepera radiovictrix (strain DSM 17093 / CIP 108686 / LMG 22925 / RQ-24)</name>
    <dbReference type="NCBI Taxonomy" id="649638"/>
    <lineage>
        <taxon>Bacteria</taxon>
        <taxon>Thermotogati</taxon>
        <taxon>Deinococcota</taxon>
        <taxon>Deinococci</taxon>
        <taxon>Trueperales</taxon>
        <taxon>Trueperaceae</taxon>
        <taxon>Truepera</taxon>
    </lineage>
</organism>
<evidence type="ECO:0000256" key="1">
    <source>
        <dbReference type="ARBA" id="ARBA00005189"/>
    </source>
</evidence>
<dbReference type="PIRSF" id="PIRSF000094">
    <property type="entry name" value="Enoyl-ACP_rdct"/>
    <property type="match status" value="1"/>
</dbReference>
<dbReference type="PANTHER" id="PTHR43159:SF2">
    <property type="entry name" value="ENOYL-[ACYL-CARRIER-PROTEIN] REDUCTASE [NADH], CHLOROPLASTIC"/>
    <property type="match status" value="1"/>
</dbReference>
<evidence type="ECO:0000313" key="13">
    <source>
        <dbReference type="Proteomes" id="UP000000379"/>
    </source>
</evidence>
<feature type="active site" description="Proton acceptor" evidence="9">
    <location>
        <position position="157"/>
    </location>
</feature>
<keyword evidence="4" id="KW-0276">Fatty acid metabolism</keyword>
<dbReference type="InterPro" id="IPR014358">
    <property type="entry name" value="Enoyl-ACP_Rdtase_NADH"/>
</dbReference>
<protein>
    <recommendedName>
        <fullName evidence="8">Enoyl-[acyl-carrier-protein] reductase [NADH]</fullName>
        <ecNumber evidence="8">1.3.1.9</ecNumber>
    </recommendedName>
</protein>
<dbReference type="Pfam" id="PF13561">
    <property type="entry name" value="adh_short_C2"/>
    <property type="match status" value="1"/>
</dbReference>
<keyword evidence="5 8" id="KW-0560">Oxidoreductase</keyword>
<comment type="pathway">
    <text evidence="1">Lipid metabolism.</text>
</comment>
<dbReference type="EMBL" id="CP002049">
    <property type="protein sequence ID" value="ADI15924.1"/>
    <property type="molecule type" value="Genomic_DNA"/>
</dbReference>
<accession>D7CVL3</accession>
<dbReference type="HOGENOM" id="CLU_010194_10_1_0"/>
<evidence type="ECO:0000256" key="11">
    <source>
        <dbReference type="PIRSR" id="PIRSR000094-3"/>
    </source>
</evidence>
<dbReference type="AlphaFoldDB" id="D7CVL3"/>
<comment type="catalytic activity">
    <reaction evidence="8">
        <text>a 2,3-saturated acyl-[ACP] + NAD(+) = a (2E)-enoyl-[ACP] + NADH + H(+)</text>
        <dbReference type="Rhea" id="RHEA:10240"/>
        <dbReference type="Rhea" id="RHEA-COMP:9925"/>
        <dbReference type="Rhea" id="RHEA-COMP:9926"/>
        <dbReference type="ChEBI" id="CHEBI:15378"/>
        <dbReference type="ChEBI" id="CHEBI:57540"/>
        <dbReference type="ChEBI" id="CHEBI:57945"/>
        <dbReference type="ChEBI" id="CHEBI:78784"/>
        <dbReference type="ChEBI" id="CHEBI:78785"/>
        <dbReference type="EC" id="1.3.1.9"/>
    </reaction>
</comment>
<feature type="binding site" evidence="11">
    <location>
        <position position="42"/>
    </location>
    <ligand>
        <name>NAD(+)</name>
        <dbReference type="ChEBI" id="CHEBI:57540"/>
    </ligand>
</feature>
<dbReference type="GO" id="GO:0006633">
    <property type="term" value="P:fatty acid biosynthetic process"/>
    <property type="evidence" value="ECO:0007669"/>
    <property type="project" value="UniProtKB-KW"/>
</dbReference>
<feature type="binding site" evidence="11">
    <location>
        <position position="164"/>
    </location>
    <ligand>
        <name>NAD(+)</name>
        <dbReference type="ChEBI" id="CHEBI:57540"/>
    </ligand>
</feature>
<dbReference type="Gene3D" id="3.40.50.720">
    <property type="entry name" value="NAD(P)-binding Rossmann-like Domain"/>
    <property type="match status" value="1"/>
</dbReference>